<dbReference type="GO" id="GO:0009279">
    <property type="term" value="C:cell outer membrane"/>
    <property type="evidence" value="ECO:0007669"/>
    <property type="project" value="UniProtKB-SubCell"/>
</dbReference>
<evidence type="ECO:0000256" key="5">
    <source>
        <dbReference type="ARBA" id="ARBA00023237"/>
    </source>
</evidence>
<evidence type="ECO:0000256" key="4">
    <source>
        <dbReference type="ARBA" id="ARBA00023136"/>
    </source>
</evidence>
<feature type="domain" description="SusD-like N-terminal" evidence="7">
    <location>
        <begin position="22"/>
        <end position="230"/>
    </location>
</feature>
<keyword evidence="3" id="KW-0732">Signal</keyword>
<evidence type="ECO:0008006" key="10">
    <source>
        <dbReference type="Google" id="ProtNLM"/>
    </source>
</evidence>
<evidence type="ECO:0000256" key="2">
    <source>
        <dbReference type="ARBA" id="ARBA00006275"/>
    </source>
</evidence>
<comment type="subcellular location">
    <subcellularLocation>
        <location evidence="1">Cell outer membrane</location>
    </subcellularLocation>
</comment>
<keyword evidence="9" id="KW-1185">Reference proteome</keyword>
<organism evidence="8 9">
    <name type="scientific">Pedobacter kyungheensis</name>
    <dbReference type="NCBI Taxonomy" id="1069985"/>
    <lineage>
        <taxon>Bacteria</taxon>
        <taxon>Pseudomonadati</taxon>
        <taxon>Bacteroidota</taxon>
        <taxon>Sphingobacteriia</taxon>
        <taxon>Sphingobacteriales</taxon>
        <taxon>Sphingobacteriaceae</taxon>
        <taxon>Pedobacter</taxon>
    </lineage>
</organism>
<dbReference type="InterPro" id="IPR011990">
    <property type="entry name" value="TPR-like_helical_dom_sf"/>
</dbReference>
<dbReference type="Pfam" id="PF07980">
    <property type="entry name" value="SusD_RagB"/>
    <property type="match status" value="1"/>
</dbReference>
<keyword evidence="5" id="KW-0998">Cell outer membrane</keyword>
<dbReference type="SUPFAM" id="SSF48452">
    <property type="entry name" value="TPR-like"/>
    <property type="match status" value="1"/>
</dbReference>
<dbReference type="Pfam" id="PF14322">
    <property type="entry name" value="SusD-like_3"/>
    <property type="match status" value="1"/>
</dbReference>
<dbReference type="PROSITE" id="PS51257">
    <property type="entry name" value="PROKAR_LIPOPROTEIN"/>
    <property type="match status" value="1"/>
</dbReference>
<comment type="similarity">
    <text evidence="2">Belongs to the SusD family.</text>
</comment>
<dbReference type="Gene3D" id="1.25.40.390">
    <property type="match status" value="1"/>
</dbReference>
<proteinExistence type="inferred from homology"/>
<gene>
    <name evidence="8" type="ORF">OC25_00155</name>
</gene>
<feature type="domain" description="RagB/SusD" evidence="6">
    <location>
        <begin position="309"/>
        <end position="581"/>
    </location>
</feature>
<dbReference type="RefSeq" id="WP_039470482.1">
    <property type="nucleotide sequence ID" value="NZ_JSYN01000001.1"/>
</dbReference>
<sequence>MKRIIFMICLCAAIAGCKKGSDFLDSKADTGETEATVFSDSLKSIRFLTQIYSAAGYSFTKGRFSSHGNTEMATDDAEYAYSGPTQNAVIMYNGTLSPTNFWSGGSLPDFWTTPYTNIRRVNLMLSKLPVIPLSDAKKKRIQGELRFLRAWYYHFLLINFGGVPIDGDSVYGISDVIDLPRSSFEETVNYITAELDAAAAILPATADYAEQDYGRATKGACMALKSRVLLYAASPLFNGGAIDQASGAVKPIVSYPAYSVARWQKAADAAEALINTGTYSLFEDNTTAPGYGFYNVFLKRVNSEYIFAFNRPVNRDFEGYYNPPSRGGAKNSTPTQQLVEAFPMKNGKAISDATSGFDPANPYANRDPRFGYSIIYNQSLYYSTTTSSKIVVNTYNGAATDGYTSNGTGPTTTGYYARKMCDENISSNSSFNSERGWPLIRYAEILLNYAEAINETGQTALAYPKLVAIRKRAGITAGADNLYGLKANMSVDEMRAVIQNERRIELMNEDHRWNDIRRWKIAVAVNNGYNKAINITKTGNVYTYQTVNTIRLHVFNPQHYLMPIPQSEVSKMPSMLQNPGY</sequence>
<dbReference type="Proteomes" id="UP000031246">
    <property type="component" value="Unassembled WGS sequence"/>
</dbReference>
<dbReference type="OrthoDB" id="5694214at2"/>
<dbReference type="InterPro" id="IPR033985">
    <property type="entry name" value="SusD-like_N"/>
</dbReference>
<protein>
    <recommendedName>
        <fullName evidence="10">Carbohydrate-binding protein SusD</fullName>
    </recommendedName>
</protein>
<dbReference type="AlphaFoldDB" id="A0A0C1FYH9"/>
<reference evidence="8 9" key="1">
    <citation type="submission" date="2014-10" db="EMBL/GenBank/DDBJ databases">
        <title>Pedobacter Kyungheensis.</title>
        <authorList>
            <person name="Anderson B.M."/>
            <person name="Newman J.D."/>
        </authorList>
    </citation>
    <scope>NUCLEOTIDE SEQUENCE [LARGE SCALE GENOMIC DNA]</scope>
    <source>
        <strain evidence="8 9">KACC 16221</strain>
    </source>
</reference>
<evidence type="ECO:0000313" key="9">
    <source>
        <dbReference type="Proteomes" id="UP000031246"/>
    </source>
</evidence>
<dbReference type="EMBL" id="JSYN01000001">
    <property type="protein sequence ID" value="KIA96873.1"/>
    <property type="molecule type" value="Genomic_DNA"/>
</dbReference>
<keyword evidence="4" id="KW-0472">Membrane</keyword>
<evidence type="ECO:0000259" key="7">
    <source>
        <dbReference type="Pfam" id="PF14322"/>
    </source>
</evidence>
<evidence type="ECO:0000256" key="1">
    <source>
        <dbReference type="ARBA" id="ARBA00004442"/>
    </source>
</evidence>
<dbReference type="InterPro" id="IPR012944">
    <property type="entry name" value="SusD_RagB_dom"/>
</dbReference>
<name>A0A0C1FYH9_9SPHI</name>
<accession>A0A0C1FYH9</accession>
<evidence type="ECO:0000256" key="3">
    <source>
        <dbReference type="ARBA" id="ARBA00022729"/>
    </source>
</evidence>
<evidence type="ECO:0000259" key="6">
    <source>
        <dbReference type="Pfam" id="PF07980"/>
    </source>
</evidence>
<comment type="caution">
    <text evidence="8">The sequence shown here is derived from an EMBL/GenBank/DDBJ whole genome shotgun (WGS) entry which is preliminary data.</text>
</comment>
<evidence type="ECO:0000313" key="8">
    <source>
        <dbReference type="EMBL" id="KIA96873.1"/>
    </source>
</evidence>